<dbReference type="Proteomes" id="UP001642484">
    <property type="component" value="Unassembled WGS sequence"/>
</dbReference>
<protein>
    <submittedName>
        <fullName evidence="1">Uncharacterized protein</fullName>
    </submittedName>
</protein>
<gene>
    <name evidence="1" type="ORF">CCMP2556_LOCUS43301</name>
</gene>
<name>A0ABP0QT23_9DINO</name>
<proteinExistence type="predicted"/>
<evidence type="ECO:0000313" key="1">
    <source>
        <dbReference type="EMBL" id="CAK9090067.1"/>
    </source>
</evidence>
<dbReference type="EMBL" id="CAXAMN010024806">
    <property type="protein sequence ID" value="CAK9090067.1"/>
    <property type="molecule type" value="Genomic_DNA"/>
</dbReference>
<organism evidence="1 2">
    <name type="scientific">Durusdinium trenchii</name>
    <dbReference type="NCBI Taxonomy" id="1381693"/>
    <lineage>
        <taxon>Eukaryota</taxon>
        <taxon>Sar</taxon>
        <taxon>Alveolata</taxon>
        <taxon>Dinophyceae</taxon>
        <taxon>Suessiales</taxon>
        <taxon>Symbiodiniaceae</taxon>
        <taxon>Durusdinium</taxon>
    </lineage>
</organism>
<keyword evidence="2" id="KW-1185">Reference proteome</keyword>
<comment type="caution">
    <text evidence="1">The sequence shown here is derived from an EMBL/GenBank/DDBJ whole genome shotgun (WGS) entry which is preliminary data.</text>
</comment>
<reference evidence="1 2" key="1">
    <citation type="submission" date="2024-02" db="EMBL/GenBank/DDBJ databases">
        <authorList>
            <person name="Chen Y."/>
            <person name="Shah S."/>
            <person name="Dougan E. K."/>
            <person name="Thang M."/>
            <person name="Chan C."/>
        </authorList>
    </citation>
    <scope>NUCLEOTIDE SEQUENCE [LARGE SCALE GENOMIC DNA]</scope>
</reference>
<sequence>MIRKDVLYGGFAVICLLVYYKLEAPANAAYDYWLTLAAGLQVMGFAMLAMDTTSSAAEGLSEKSLWAFIIAHVTRISTTVWGEGYIPEDNTGDVFLYQGLEVLGVAIVVFQDCRLCGRRATISLRSHP</sequence>
<evidence type="ECO:0000313" key="2">
    <source>
        <dbReference type="Proteomes" id="UP001642484"/>
    </source>
</evidence>
<accession>A0ABP0QT23</accession>